<evidence type="ECO:0000256" key="1">
    <source>
        <dbReference type="SAM" id="MobiDB-lite"/>
    </source>
</evidence>
<keyword evidence="4" id="KW-1185">Reference proteome</keyword>
<evidence type="ECO:0000256" key="2">
    <source>
        <dbReference type="SAM" id="SignalP"/>
    </source>
</evidence>
<dbReference type="EMBL" id="JBBDGM010000003">
    <property type="protein sequence ID" value="MEJ1087716.1"/>
    <property type="molecule type" value="Genomic_DNA"/>
</dbReference>
<dbReference type="Proteomes" id="UP001371224">
    <property type="component" value="Unassembled WGS sequence"/>
</dbReference>
<reference evidence="3 4" key="1">
    <citation type="submission" date="2024-02" db="EMBL/GenBank/DDBJ databases">
        <authorList>
            <person name="Saticioglu I.B."/>
        </authorList>
    </citation>
    <scope>NUCLEOTIDE SEQUENCE [LARGE SCALE GENOMIC DNA]</scope>
    <source>
        <strain evidence="3 4">Mu-80</strain>
    </source>
</reference>
<evidence type="ECO:0000313" key="4">
    <source>
        <dbReference type="Proteomes" id="UP001371224"/>
    </source>
</evidence>
<dbReference type="RefSeq" id="WP_337331374.1">
    <property type="nucleotide sequence ID" value="NZ_JBBDGM010000003.1"/>
</dbReference>
<sequence length="208" mass="21349">MKHRSKVMAGITSLLLVFASIFAGALPASAADTAQYGIQKTAVQPGPFGPGDTITYQITVNCSSTNEGGCNDTVLTDALPEPLMFNLNITPAVTVQMNAAAGQDPGTYDLAIDTEANSFTVEPALDLDASPHQWLAGNSMTITVNAMVKPGTDGTWDGETITNVAAVDGANAPPAEGPEGSSASGDAPRETPIRVALSKPERLLPPPG</sequence>
<protein>
    <submittedName>
        <fullName evidence="3">Isopeptide-forming domain-containing fimbrial protein</fullName>
    </submittedName>
</protein>
<proteinExistence type="predicted"/>
<feature type="chain" id="PRO_5047024482" evidence="2">
    <location>
        <begin position="31"/>
        <end position="208"/>
    </location>
</feature>
<organism evidence="3 4">
    <name type="scientific">Microbacterium bandirmense</name>
    <dbReference type="NCBI Taxonomy" id="3122050"/>
    <lineage>
        <taxon>Bacteria</taxon>
        <taxon>Bacillati</taxon>
        <taxon>Actinomycetota</taxon>
        <taxon>Actinomycetes</taxon>
        <taxon>Micrococcales</taxon>
        <taxon>Microbacteriaceae</taxon>
        <taxon>Microbacterium</taxon>
    </lineage>
</organism>
<comment type="caution">
    <text evidence="3">The sequence shown here is derived from an EMBL/GenBank/DDBJ whole genome shotgun (WGS) entry which is preliminary data.</text>
</comment>
<feature type="signal peptide" evidence="2">
    <location>
        <begin position="1"/>
        <end position="30"/>
    </location>
</feature>
<dbReference type="NCBIfam" id="TIGR04226">
    <property type="entry name" value="RrgB_K2N_iso_D2"/>
    <property type="match status" value="1"/>
</dbReference>
<name>A0ABU8LAW3_9MICO</name>
<accession>A0ABU8LAW3</accession>
<dbReference type="Gene3D" id="2.60.40.740">
    <property type="match status" value="1"/>
</dbReference>
<dbReference type="InterPro" id="IPR026466">
    <property type="entry name" value="Fim_isopep_form_D2_dom"/>
</dbReference>
<evidence type="ECO:0000313" key="3">
    <source>
        <dbReference type="EMBL" id="MEJ1087716.1"/>
    </source>
</evidence>
<feature type="region of interest" description="Disordered" evidence="1">
    <location>
        <begin position="168"/>
        <end position="208"/>
    </location>
</feature>
<gene>
    <name evidence="3" type="ORF">WDU99_05240</name>
</gene>
<keyword evidence="2" id="KW-0732">Signal</keyword>